<keyword evidence="1" id="KW-1133">Transmembrane helix</keyword>
<dbReference type="KEGG" id="cavi:CAV_0314"/>
<feature type="domain" description="CAAX prenyl protease 2/Lysostaphin resistance protein A-like" evidence="2">
    <location>
        <begin position="84"/>
        <end position="168"/>
    </location>
</feature>
<feature type="transmembrane region" description="Helical" evidence="1">
    <location>
        <begin position="154"/>
        <end position="173"/>
    </location>
</feature>
<accession>A0A222MWB9</accession>
<evidence type="ECO:0000313" key="3">
    <source>
        <dbReference type="EMBL" id="ASQ29982.1"/>
    </source>
</evidence>
<protein>
    <recommendedName>
        <fullName evidence="2">CAAX prenyl protease 2/Lysostaphin resistance protein A-like domain-containing protein</fullName>
    </recommendedName>
</protein>
<dbReference type="AlphaFoldDB" id="A0A222MWB9"/>
<organism evidence="3 4">
    <name type="scientific">Campylobacter avium LMG 24591</name>
    <dbReference type="NCBI Taxonomy" id="522484"/>
    <lineage>
        <taxon>Bacteria</taxon>
        <taxon>Pseudomonadati</taxon>
        <taxon>Campylobacterota</taxon>
        <taxon>Epsilonproteobacteria</taxon>
        <taxon>Campylobacterales</taxon>
        <taxon>Campylobacteraceae</taxon>
        <taxon>Campylobacter</taxon>
    </lineage>
</organism>
<feature type="transmembrane region" description="Helical" evidence="1">
    <location>
        <begin position="7"/>
        <end position="25"/>
    </location>
</feature>
<proteinExistence type="predicted"/>
<feature type="transmembrane region" description="Helical" evidence="1">
    <location>
        <begin position="131"/>
        <end position="148"/>
    </location>
</feature>
<dbReference type="Proteomes" id="UP000201169">
    <property type="component" value="Chromosome"/>
</dbReference>
<dbReference type="InterPro" id="IPR003675">
    <property type="entry name" value="Rce1/LyrA-like_dom"/>
</dbReference>
<reference evidence="3 4" key="1">
    <citation type="submission" date="2017-07" db="EMBL/GenBank/DDBJ databases">
        <title>Analysis of two Campylobacter avium genomes and identification of a novel hippuricase gene.</title>
        <authorList>
            <person name="Miller W.G."/>
            <person name="Chapman M.H."/>
            <person name="Yee E."/>
            <person name="Revez J."/>
            <person name="Bono J.L."/>
            <person name="Rossi M."/>
        </authorList>
    </citation>
    <scope>NUCLEOTIDE SEQUENCE [LARGE SCALE GENOMIC DNA]</scope>
    <source>
        <strain evidence="3 4">LMG 24591</strain>
    </source>
</reference>
<dbReference type="GO" id="GO:0080120">
    <property type="term" value="P:CAAX-box protein maturation"/>
    <property type="evidence" value="ECO:0007669"/>
    <property type="project" value="UniProtKB-ARBA"/>
</dbReference>
<dbReference type="EMBL" id="CP022347">
    <property type="protein sequence ID" value="ASQ29982.1"/>
    <property type="molecule type" value="Genomic_DNA"/>
</dbReference>
<keyword evidence="4" id="KW-1185">Reference proteome</keyword>
<keyword evidence="1" id="KW-0472">Membrane</keyword>
<feature type="transmembrane region" description="Helical" evidence="1">
    <location>
        <begin position="102"/>
        <end position="124"/>
    </location>
</feature>
<evidence type="ECO:0000256" key="1">
    <source>
        <dbReference type="SAM" id="Phobius"/>
    </source>
</evidence>
<dbReference type="GO" id="GO:0004175">
    <property type="term" value="F:endopeptidase activity"/>
    <property type="evidence" value="ECO:0007669"/>
    <property type="project" value="UniProtKB-ARBA"/>
</dbReference>
<feature type="transmembrane region" description="Helical" evidence="1">
    <location>
        <begin position="45"/>
        <end position="64"/>
    </location>
</feature>
<evidence type="ECO:0000259" key="2">
    <source>
        <dbReference type="Pfam" id="PF02517"/>
    </source>
</evidence>
<evidence type="ECO:0000313" key="4">
    <source>
        <dbReference type="Proteomes" id="UP000201169"/>
    </source>
</evidence>
<sequence>MSQTKLMLIASFIFLAFALILYYFTSMLYNKHFVGIYPVNLSLHSFMTLFAILFLQLALMFVSFKFIPKKYLYEKAIRDLACENSLAFLLLIFLLNSLAEELIFRAILQENFGILLASVLFAAAHIAYYKKVFLLIFVFVQGLLLGLLYELTNSLLFCVLSHTVFNFLTVYLIKRKILIY</sequence>
<keyword evidence="1" id="KW-0812">Transmembrane</keyword>
<dbReference type="Pfam" id="PF02517">
    <property type="entry name" value="Rce1-like"/>
    <property type="match status" value="1"/>
</dbReference>
<name>A0A222MWB9_9BACT</name>
<gene>
    <name evidence="3" type="ORF">CAV_0314</name>
</gene>